<feature type="compositionally biased region" description="Basic and acidic residues" evidence="1">
    <location>
        <begin position="1"/>
        <end position="14"/>
    </location>
</feature>
<feature type="compositionally biased region" description="Low complexity" evidence="1">
    <location>
        <begin position="67"/>
        <end position="82"/>
    </location>
</feature>
<feature type="compositionally biased region" description="Basic and acidic residues" evidence="1">
    <location>
        <begin position="102"/>
        <end position="116"/>
    </location>
</feature>
<comment type="caution">
    <text evidence="2">The sequence shown here is derived from an EMBL/GenBank/DDBJ whole genome shotgun (WGS) entry which is preliminary data.</text>
</comment>
<accession>A0A3N0AR54</accession>
<evidence type="ECO:0000313" key="3">
    <source>
        <dbReference type="Proteomes" id="UP000269591"/>
    </source>
</evidence>
<keyword evidence="3" id="KW-1185">Reference proteome</keyword>
<evidence type="ECO:0000313" key="2">
    <source>
        <dbReference type="EMBL" id="RNL37322.1"/>
    </source>
</evidence>
<dbReference type="EMBL" id="QIBX01000032">
    <property type="protein sequence ID" value="RNL37322.1"/>
    <property type="molecule type" value="Genomic_DNA"/>
</dbReference>
<sequence length="214" mass="22729">MRHAREAGADDIVSHHGSLAPGDTPQADLRPSRQPAPSQPLQQPGFSRASRQTELSQPSHQGEPALPSSSSPSGVPQSGFVPATARLRMAPSTSRLGTVRGFTDREGDSGRSRQRIEGESALDRLVDDLTENAGASDDFSVRSVFRAISDDARANKQGMGLQAARDAATEALGRLKATLPTHREADDPHASPPGRKRSTRAGMAKGRSKASRRP</sequence>
<organism evidence="2 3">
    <name type="scientific">Slackia equolifaciens</name>
    <dbReference type="NCBI Taxonomy" id="498718"/>
    <lineage>
        <taxon>Bacteria</taxon>
        <taxon>Bacillati</taxon>
        <taxon>Actinomycetota</taxon>
        <taxon>Coriobacteriia</taxon>
        <taxon>Eggerthellales</taxon>
        <taxon>Eggerthellaceae</taxon>
        <taxon>Slackia</taxon>
    </lineage>
</organism>
<dbReference type="RefSeq" id="WP_123209797.1">
    <property type="nucleotide sequence ID" value="NZ_JBHTHO010000059.1"/>
</dbReference>
<protein>
    <submittedName>
        <fullName evidence="2">Uncharacterized protein</fullName>
    </submittedName>
</protein>
<dbReference type="AlphaFoldDB" id="A0A3N0AR54"/>
<proteinExistence type="predicted"/>
<evidence type="ECO:0000256" key="1">
    <source>
        <dbReference type="SAM" id="MobiDB-lite"/>
    </source>
</evidence>
<feature type="region of interest" description="Disordered" evidence="1">
    <location>
        <begin position="172"/>
        <end position="214"/>
    </location>
</feature>
<name>A0A3N0AR54_9ACTN</name>
<feature type="compositionally biased region" description="Polar residues" evidence="1">
    <location>
        <begin position="35"/>
        <end position="60"/>
    </location>
</feature>
<feature type="region of interest" description="Disordered" evidence="1">
    <location>
        <begin position="1"/>
        <end position="116"/>
    </location>
</feature>
<dbReference type="Proteomes" id="UP000269591">
    <property type="component" value="Unassembled WGS sequence"/>
</dbReference>
<gene>
    <name evidence="2" type="ORF">DMP06_11125</name>
</gene>
<reference evidence="3" key="1">
    <citation type="submission" date="2018-05" db="EMBL/GenBank/DDBJ databases">
        <title>Genome Sequencing of selected type strains of the family Eggerthellaceae.</title>
        <authorList>
            <person name="Danylec N."/>
            <person name="Stoll D.A."/>
            <person name="Doetsch A."/>
            <person name="Huch M."/>
        </authorList>
    </citation>
    <scope>NUCLEOTIDE SEQUENCE [LARGE SCALE GENOMIC DNA]</scope>
    <source>
        <strain evidence="3">DSM 24851</strain>
    </source>
</reference>